<dbReference type="GO" id="GO:0006313">
    <property type="term" value="P:DNA transposition"/>
    <property type="evidence" value="ECO:0007669"/>
    <property type="project" value="InterPro"/>
</dbReference>
<reference evidence="2 3" key="1">
    <citation type="submission" date="2019-05" db="EMBL/GenBank/DDBJ databases">
        <title>Another draft genome of Portunus trituberculatus and its Hox gene families provides insights of decapod evolution.</title>
        <authorList>
            <person name="Jeong J.-H."/>
            <person name="Song I."/>
            <person name="Kim S."/>
            <person name="Choi T."/>
            <person name="Kim D."/>
            <person name="Ryu S."/>
            <person name="Kim W."/>
        </authorList>
    </citation>
    <scope>NUCLEOTIDE SEQUENCE [LARGE SCALE GENOMIC DNA]</scope>
    <source>
        <tissue evidence="2">Muscle</tissue>
    </source>
</reference>
<keyword evidence="3" id="KW-1185">Reference proteome</keyword>
<accession>A0A5B7IRD0</accession>
<dbReference type="AlphaFoldDB" id="A0A5B7IRD0"/>
<comment type="caution">
    <text evidence="2">The sequence shown here is derived from an EMBL/GenBank/DDBJ whole genome shotgun (WGS) entry which is preliminary data.</text>
</comment>
<gene>
    <name evidence="2" type="ORF">E2C01_078904</name>
</gene>
<name>A0A5B7IRD0_PORTR</name>
<dbReference type="Proteomes" id="UP000324222">
    <property type="component" value="Unassembled WGS sequence"/>
</dbReference>
<sequence length="144" mass="16963">MSVLVRKWRSEGCKNVPLHKHGGGPAKKVSDNTLSVIKWELNKNPSITAKQLKEQNPLLLKNVSIRTIQRNIQKKLDYRKLRAHKKTFVTEKQRKMRFAFARSHKDWDLMEWRKELWTDEATFSIKELKCGVLVTRQLVTRALL</sequence>
<evidence type="ECO:0000259" key="1">
    <source>
        <dbReference type="Pfam" id="PF01498"/>
    </source>
</evidence>
<feature type="domain" description="Transposase Tc1-like" evidence="1">
    <location>
        <begin position="40"/>
        <end position="106"/>
    </location>
</feature>
<dbReference type="InterPro" id="IPR036397">
    <property type="entry name" value="RNaseH_sf"/>
</dbReference>
<dbReference type="Gene3D" id="3.30.420.10">
    <property type="entry name" value="Ribonuclease H-like superfamily/Ribonuclease H"/>
    <property type="match status" value="1"/>
</dbReference>
<proteinExistence type="predicted"/>
<dbReference type="GO" id="GO:0003677">
    <property type="term" value="F:DNA binding"/>
    <property type="evidence" value="ECO:0007669"/>
    <property type="project" value="InterPro"/>
</dbReference>
<dbReference type="EMBL" id="VSRR010064656">
    <property type="protein sequence ID" value="MPC84176.1"/>
    <property type="molecule type" value="Genomic_DNA"/>
</dbReference>
<dbReference type="OrthoDB" id="6379886at2759"/>
<organism evidence="2 3">
    <name type="scientific">Portunus trituberculatus</name>
    <name type="common">Swimming crab</name>
    <name type="synonym">Neptunus trituberculatus</name>
    <dbReference type="NCBI Taxonomy" id="210409"/>
    <lineage>
        <taxon>Eukaryota</taxon>
        <taxon>Metazoa</taxon>
        <taxon>Ecdysozoa</taxon>
        <taxon>Arthropoda</taxon>
        <taxon>Crustacea</taxon>
        <taxon>Multicrustacea</taxon>
        <taxon>Malacostraca</taxon>
        <taxon>Eumalacostraca</taxon>
        <taxon>Eucarida</taxon>
        <taxon>Decapoda</taxon>
        <taxon>Pleocyemata</taxon>
        <taxon>Brachyura</taxon>
        <taxon>Eubrachyura</taxon>
        <taxon>Portunoidea</taxon>
        <taxon>Portunidae</taxon>
        <taxon>Portuninae</taxon>
        <taxon>Portunus</taxon>
    </lineage>
</organism>
<protein>
    <recommendedName>
        <fullName evidence="1">Transposase Tc1-like domain-containing protein</fullName>
    </recommendedName>
</protein>
<evidence type="ECO:0000313" key="3">
    <source>
        <dbReference type="Proteomes" id="UP000324222"/>
    </source>
</evidence>
<dbReference type="InterPro" id="IPR002492">
    <property type="entry name" value="Transposase_Tc1-like"/>
</dbReference>
<dbReference type="Pfam" id="PF01498">
    <property type="entry name" value="HTH_Tnp_Tc3_2"/>
    <property type="match status" value="1"/>
</dbReference>
<evidence type="ECO:0000313" key="2">
    <source>
        <dbReference type="EMBL" id="MPC84176.1"/>
    </source>
</evidence>
<dbReference type="GO" id="GO:0015074">
    <property type="term" value="P:DNA integration"/>
    <property type="evidence" value="ECO:0007669"/>
    <property type="project" value="InterPro"/>
</dbReference>